<dbReference type="Proteomes" id="UP000320244">
    <property type="component" value="Unassembled WGS sequence"/>
</dbReference>
<dbReference type="PANTHER" id="PTHR13929:SF0">
    <property type="entry name" value="UBIA PRENYLTRANSFERASE DOMAIN-CONTAINING PROTEIN 1"/>
    <property type="match status" value="1"/>
</dbReference>
<gene>
    <name evidence="8" type="primary">menA</name>
    <name evidence="10" type="ORF">FGL98_16400</name>
</gene>
<dbReference type="InterPro" id="IPR004657">
    <property type="entry name" value="MenA"/>
</dbReference>
<evidence type="ECO:0000256" key="6">
    <source>
        <dbReference type="ARBA" id="ARBA00022989"/>
    </source>
</evidence>
<dbReference type="GO" id="GO:0009234">
    <property type="term" value="P:menaquinone biosynthetic process"/>
    <property type="evidence" value="ECO:0007669"/>
    <property type="project" value="UniProtKB-UniRule"/>
</dbReference>
<dbReference type="PANTHER" id="PTHR13929">
    <property type="entry name" value="1,4-DIHYDROXY-2-NAPHTHOATE OCTAPRENYLTRANSFERASE"/>
    <property type="match status" value="1"/>
</dbReference>
<comment type="subcellular location">
    <subcellularLocation>
        <location evidence="8">Cell membrane</location>
        <topology evidence="8">Multi-pass membrane protein</topology>
    </subcellularLocation>
    <subcellularLocation>
        <location evidence="1">Membrane</location>
        <topology evidence="1">Multi-pass membrane protein</topology>
    </subcellularLocation>
</comment>
<name>A0A563DXM7_9MICO</name>
<dbReference type="PIRSF" id="PIRSF005355">
    <property type="entry name" value="UBIAD1"/>
    <property type="match status" value="1"/>
</dbReference>
<dbReference type="UniPathway" id="UPA00079">
    <property type="reaction ID" value="UER00168"/>
</dbReference>
<keyword evidence="6 8" id="KW-1133">Transmembrane helix</keyword>
<keyword evidence="5 8" id="KW-0812">Transmembrane</keyword>
<feature type="transmembrane region" description="Helical" evidence="8">
    <location>
        <begin position="216"/>
        <end position="249"/>
    </location>
</feature>
<sequence>MATLNQWIAGARPRTLPIAIAPVAVGTGSAYTFERANTGYALLALVVALLLQVGVNFANDYSDGVRGTDDNRVGPVRLVGQGLATAVNVKLAAMACFVFAAVCGIALIGLAGTPLLLLAGVAAIWAAWHYTGGKHPYGYLGLGEVFVFVFFGLFATLGTTYTQAGQIDLATVAGAVGVGALACAILVANNLRDIPGDIESGKRTLAVRLGDRGTRILYVALVLVSLVMVLLAATVHTWAALGIVGLLLLARPLKVVVGGNRGRDLIPALSDTGLAILAYGLTFGIGLYLAYRLG</sequence>
<evidence type="ECO:0000313" key="10">
    <source>
        <dbReference type="EMBL" id="TWP34693.1"/>
    </source>
</evidence>
<keyword evidence="4 8" id="KW-0808">Transferase</keyword>
<evidence type="ECO:0000256" key="9">
    <source>
        <dbReference type="NCBIfam" id="TIGR00751"/>
    </source>
</evidence>
<feature type="transmembrane region" description="Helical" evidence="8">
    <location>
        <begin position="78"/>
        <end position="108"/>
    </location>
</feature>
<dbReference type="GO" id="GO:0042371">
    <property type="term" value="P:vitamin K biosynthetic process"/>
    <property type="evidence" value="ECO:0007669"/>
    <property type="project" value="TreeGrafter"/>
</dbReference>
<feature type="transmembrane region" description="Helical" evidence="8">
    <location>
        <begin position="40"/>
        <end position="58"/>
    </location>
</feature>
<evidence type="ECO:0000313" key="11">
    <source>
        <dbReference type="Proteomes" id="UP000320244"/>
    </source>
</evidence>
<accession>A0A563DXM7</accession>
<keyword evidence="7 8" id="KW-0472">Membrane</keyword>
<evidence type="ECO:0000256" key="2">
    <source>
        <dbReference type="ARBA" id="ARBA00022428"/>
    </source>
</evidence>
<protein>
    <recommendedName>
        <fullName evidence="8 9">1,4-dihydroxy-2-naphthoate octaprenyltransferase</fullName>
        <shortName evidence="8">DHNA-octaprenyltransferase</shortName>
        <ecNumber evidence="8 9">2.5.1.74</ecNumber>
    </recommendedName>
</protein>
<dbReference type="InterPro" id="IPR000537">
    <property type="entry name" value="UbiA_prenyltransferase"/>
</dbReference>
<feature type="transmembrane region" description="Helical" evidence="8">
    <location>
        <begin position="269"/>
        <end position="291"/>
    </location>
</feature>
<evidence type="ECO:0000256" key="3">
    <source>
        <dbReference type="ARBA" id="ARBA00022475"/>
    </source>
</evidence>
<reference evidence="10 11" key="2">
    <citation type="submission" date="2019-08" db="EMBL/GenBank/DDBJ databases">
        <title>Jejuicoccus antrihumi gen. nov., sp. nov., a new member of the family Dermacoccaceae isolated from a cave.</title>
        <authorList>
            <person name="Schumann P."/>
            <person name="Kim I.S."/>
        </authorList>
    </citation>
    <scope>NUCLEOTIDE SEQUENCE [LARGE SCALE GENOMIC DNA]</scope>
    <source>
        <strain evidence="10 11">C5-26</strain>
    </source>
</reference>
<dbReference type="CDD" id="cd13962">
    <property type="entry name" value="PT_UbiA_UBIAD1"/>
    <property type="match status" value="1"/>
</dbReference>
<keyword evidence="2 8" id="KW-0474">Menaquinone biosynthesis</keyword>
<organism evidence="10 11">
    <name type="scientific">Leekyejoonella antrihumi</name>
    <dbReference type="NCBI Taxonomy" id="1660198"/>
    <lineage>
        <taxon>Bacteria</taxon>
        <taxon>Bacillati</taxon>
        <taxon>Actinomycetota</taxon>
        <taxon>Actinomycetes</taxon>
        <taxon>Micrococcales</taxon>
        <taxon>Dermacoccaceae</taxon>
        <taxon>Leekyejoonella</taxon>
    </lineage>
</organism>
<keyword evidence="3 8" id="KW-1003">Cell membrane</keyword>
<dbReference type="OrthoDB" id="9767568at2"/>
<dbReference type="NCBIfam" id="NF004751">
    <property type="entry name" value="PRK06080.1-3"/>
    <property type="match status" value="1"/>
</dbReference>
<comment type="function">
    <text evidence="8">Conversion of 1,4-dihydroxy-2-naphthoate (DHNA) to demethylmenaquinone (DMK).</text>
</comment>
<feature type="transmembrane region" description="Helical" evidence="8">
    <location>
        <begin position="15"/>
        <end position="33"/>
    </location>
</feature>
<dbReference type="GO" id="GO:0005886">
    <property type="term" value="C:plasma membrane"/>
    <property type="evidence" value="ECO:0007669"/>
    <property type="project" value="UniProtKB-SubCell"/>
</dbReference>
<evidence type="ECO:0000256" key="5">
    <source>
        <dbReference type="ARBA" id="ARBA00022692"/>
    </source>
</evidence>
<dbReference type="RefSeq" id="WP_146318415.1">
    <property type="nucleotide sequence ID" value="NZ_VCQV01000025.1"/>
</dbReference>
<comment type="pathway">
    <text evidence="8">Quinol/quinone metabolism; menaquinone biosynthesis; menaquinol from 1,4-dihydroxy-2-naphthoate: step 1/2.</text>
</comment>
<proteinExistence type="inferred from homology"/>
<dbReference type="EC" id="2.5.1.74" evidence="8 9"/>
<reference evidence="10 11" key="1">
    <citation type="submission" date="2019-05" db="EMBL/GenBank/DDBJ databases">
        <authorList>
            <person name="Lee S.D."/>
        </authorList>
    </citation>
    <scope>NUCLEOTIDE SEQUENCE [LARGE SCALE GENOMIC DNA]</scope>
    <source>
        <strain evidence="10 11">C5-26</strain>
    </source>
</reference>
<dbReference type="HAMAP" id="MF_01937">
    <property type="entry name" value="MenA_1"/>
    <property type="match status" value="1"/>
</dbReference>
<dbReference type="EMBL" id="VCQV01000025">
    <property type="protein sequence ID" value="TWP34693.1"/>
    <property type="molecule type" value="Genomic_DNA"/>
</dbReference>
<comment type="caution">
    <text evidence="10">The sequence shown here is derived from an EMBL/GenBank/DDBJ whole genome shotgun (WGS) entry which is preliminary data.</text>
</comment>
<keyword evidence="11" id="KW-1185">Reference proteome</keyword>
<comment type="similarity">
    <text evidence="8">Belongs to the MenA family. Type 1 subfamily.</text>
</comment>
<comment type="catalytic activity">
    <reaction evidence="8">
        <text>an all-trans-polyprenyl diphosphate + 1,4-dihydroxy-2-naphthoate + H(+) = a 2-demethylmenaquinol + CO2 + diphosphate</text>
        <dbReference type="Rhea" id="RHEA:26478"/>
        <dbReference type="Rhea" id="RHEA-COMP:9563"/>
        <dbReference type="Rhea" id="RHEA-COMP:9564"/>
        <dbReference type="ChEBI" id="CHEBI:11173"/>
        <dbReference type="ChEBI" id="CHEBI:15378"/>
        <dbReference type="ChEBI" id="CHEBI:16526"/>
        <dbReference type="ChEBI" id="CHEBI:33019"/>
        <dbReference type="ChEBI" id="CHEBI:55437"/>
        <dbReference type="ChEBI" id="CHEBI:58914"/>
        <dbReference type="EC" id="2.5.1.74"/>
    </reaction>
</comment>
<dbReference type="GO" id="GO:0046428">
    <property type="term" value="F:1,4-dihydroxy-2-naphthoate polyprenyltransferase activity"/>
    <property type="evidence" value="ECO:0007669"/>
    <property type="project" value="UniProtKB-UniRule"/>
</dbReference>
<evidence type="ECO:0000256" key="7">
    <source>
        <dbReference type="ARBA" id="ARBA00023136"/>
    </source>
</evidence>
<evidence type="ECO:0000256" key="4">
    <source>
        <dbReference type="ARBA" id="ARBA00022679"/>
    </source>
</evidence>
<dbReference type="NCBIfam" id="TIGR00751">
    <property type="entry name" value="menA"/>
    <property type="match status" value="1"/>
</dbReference>
<evidence type="ECO:0000256" key="1">
    <source>
        <dbReference type="ARBA" id="ARBA00004141"/>
    </source>
</evidence>
<dbReference type="Pfam" id="PF01040">
    <property type="entry name" value="UbiA"/>
    <property type="match status" value="1"/>
</dbReference>
<feature type="transmembrane region" description="Helical" evidence="8">
    <location>
        <begin position="169"/>
        <end position="188"/>
    </location>
</feature>
<feature type="transmembrane region" description="Helical" evidence="8">
    <location>
        <begin position="137"/>
        <end position="157"/>
    </location>
</feature>
<dbReference type="AlphaFoldDB" id="A0A563DXM7"/>
<evidence type="ECO:0000256" key="8">
    <source>
        <dbReference type="HAMAP-Rule" id="MF_01937"/>
    </source>
</evidence>
<dbReference type="InterPro" id="IPR026046">
    <property type="entry name" value="UBIAD1"/>
</dbReference>